<dbReference type="RefSeq" id="WP_013644457.1">
    <property type="nucleotide sequence ID" value="NC_015216.1"/>
</dbReference>
<dbReference type="InterPro" id="IPR001173">
    <property type="entry name" value="Glyco_trans_2-like"/>
</dbReference>
<feature type="domain" description="Glycosyltransferase 2-like" evidence="2">
    <location>
        <begin position="6"/>
        <end position="109"/>
    </location>
</feature>
<dbReference type="PANTHER" id="PTHR43685:SF2">
    <property type="entry name" value="GLYCOSYLTRANSFERASE 2-LIKE DOMAIN-CONTAINING PROTEIN"/>
    <property type="match status" value="1"/>
</dbReference>
<evidence type="ECO:0000313" key="4">
    <source>
        <dbReference type="Proteomes" id="UP000007490"/>
    </source>
</evidence>
<dbReference type="PANTHER" id="PTHR43685">
    <property type="entry name" value="GLYCOSYLTRANSFERASE"/>
    <property type="match status" value="1"/>
</dbReference>
<keyword evidence="3" id="KW-0808">Transferase</keyword>
<dbReference type="eggNOG" id="arCOG01385">
    <property type="taxonomic scope" value="Archaea"/>
</dbReference>
<accession>F0TBM9</accession>
<dbReference type="CDD" id="cd00761">
    <property type="entry name" value="Glyco_tranf_GTA_type"/>
    <property type="match status" value="1"/>
</dbReference>
<dbReference type="SUPFAM" id="SSF53448">
    <property type="entry name" value="Nucleotide-diphospho-sugar transferases"/>
    <property type="match status" value="1"/>
</dbReference>
<proteinExistence type="predicted"/>
<gene>
    <name evidence="3" type="ordered locus">Metbo_0856</name>
</gene>
<evidence type="ECO:0000256" key="1">
    <source>
        <dbReference type="SAM" id="Phobius"/>
    </source>
</evidence>
<sequence>MCCKVSIILPTYNRGFIIGDCLKSVITQTYDNWELIIADDGSNDNTEDIIKGLSKNNQKIIYYKNSQNLGLPGNRNKAIKEASGHVVFFIEDDMVLRADCLENLVKTYELLSKQGEKIGAICPSLITQISYNTSQRGVLNHVRDSRNDDLEKSPCIIDKKTGLIYRNFSPKFNGIIIVEDCHSCSLYPKEIFEKIQYPENIYTGNYIGEESEMNIRLRKMGYNLYFQPKAVMNHFVQENGGCRLPLYKWSYYFIRNHSLFLARNYSYKFVYMESFFLFYILRTVVSFSFLSLNKQPKK</sequence>
<name>F0TBM9_METLA</name>
<dbReference type="OrthoDB" id="77484at2157"/>
<feature type="transmembrane region" description="Helical" evidence="1">
    <location>
        <begin position="269"/>
        <end position="292"/>
    </location>
</feature>
<evidence type="ECO:0000259" key="2">
    <source>
        <dbReference type="Pfam" id="PF00535"/>
    </source>
</evidence>
<dbReference type="Pfam" id="PF00535">
    <property type="entry name" value="Glycos_transf_2"/>
    <property type="match status" value="1"/>
</dbReference>
<organism evidence="3 4">
    <name type="scientific">Methanobacterium lacus (strain AL-21)</name>
    <dbReference type="NCBI Taxonomy" id="877455"/>
    <lineage>
        <taxon>Archaea</taxon>
        <taxon>Methanobacteriati</taxon>
        <taxon>Methanobacteriota</taxon>
        <taxon>Methanomada group</taxon>
        <taxon>Methanobacteria</taxon>
        <taxon>Methanobacteriales</taxon>
        <taxon>Methanobacteriaceae</taxon>
        <taxon>Methanobacterium</taxon>
    </lineage>
</organism>
<dbReference type="KEGG" id="mel:Metbo_0856"/>
<dbReference type="HOGENOM" id="CLU_878859_0_0_2"/>
<dbReference type="InterPro" id="IPR029044">
    <property type="entry name" value="Nucleotide-diphossugar_trans"/>
</dbReference>
<dbReference type="InterPro" id="IPR050834">
    <property type="entry name" value="Glycosyltransf_2"/>
</dbReference>
<reference evidence="3 4" key="2">
    <citation type="journal article" date="2014" name="Int. J. Syst. Evol. Microbiol.">
        <title>Methanobacterium paludis sp. nov. and a novel strain of Methanobacterium lacus isolated from northern peatlands.</title>
        <authorList>
            <person name="Cadillo-Quiroz H."/>
            <person name="Brauer S.L."/>
            <person name="Goodson N."/>
            <person name="Yavitt J.B."/>
            <person name="Zinder S.H."/>
        </authorList>
    </citation>
    <scope>NUCLEOTIDE SEQUENCE [LARGE SCALE GENOMIC DNA]</scope>
    <source>
        <strain evidence="3 4">AL-21</strain>
    </source>
</reference>
<keyword evidence="1" id="KW-0812">Transmembrane</keyword>
<keyword evidence="1" id="KW-0472">Membrane</keyword>
<dbReference type="GO" id="GO:0016740">
    <property type="term" value="F:transferase activity"/>
    <property type="evidence" value="ECO:0007669"/>
    <property type="project" value="UniProtKB-KW"/>
</dbReference>
<dbReference type="AlphaFoldDB" id="F0TBM9"/>
<keyword evidence="1" id="KW-1133">Transmembrane helix</keyword>
<evidence type="ECO:0000313" key="3">
    <source>
        <dbReference type="EMBL" id="ADZ09106.1"/>
    </source>
</evidence>
<dbReference type="GeneID" id="10277305"/>
<dbReference type="Gene3D" id="3.90.550.10">
    <property type="entry name" value="Spore Coat Polysaccharide Biosynthesis Protein SpsA, Chain A"/>
    <property type="match status" value="1"/>
</dbReference>
<keyword evidence="4" id="KW-1185">Reference proteome</keyword>
<reference evidence="4" key="1">
    <citation type="submission" date="2011-02" db="EMBL/GenBank/DDBJ databases">
        <title>Complete sequence of Methanobacterium sp. AL-21.</title>
        <authorList>
            <consortium name="US DOE Joint Genome Institute"/>
            <person name="Lucas S."/>
            <person name="Copeland A."/>
            <person name="Lapidus A."/>
            <person name="Cheng J.-F."/>
            <person name="Goodwin L."/>
            <person name="Pitluck S."/>
            <person name="Chertkov O."/>
            <person name="Detter J.C."/>
            <person name="Han C."/>
            <person name="Tapia R."/>
            <person name="Land M."/>
            <person name="Hauser L."/>
            <person name="Kyrpides N."/>
            <person name="Ivanova N."/>
            <person name="Mikhailova N."/>
            <person name="Pagani I."/>
            <person name="Cadillo-Quiroz H."/>
            <person name="Imachi H."/>
            <person name="Zinder S."/>
            <person name="Liu W."/>
            <person name="Woyke T."/>
        </authorList>
    </citation>
    <scope>NUCLEOTIDE SEQUENCE [LARGE SCALE GENOMIC DNA]</scope>
    <source>
        <strain evidence="4">AL-21</strain>
    </source>
</reference>
<dbReference type="Proteomes" id="UP000007490">
    <property type="component" value="Chromosome"/>
</dbReference>
<dbReference type="STRING" id="877455.Metbo_0856"/>
<dbReference type="EMBL" id="CP002551">
    <property type="protein sequence ID" value="ADZ09106.1"/>
    <property type="molecule type" value="Genomic_DNA"/>
</dbReference>
<protein>
    <submittedName>
        <fullName evidence="3">Glycosyl transferase family 2</fullName>
    </submittedName>
</protein>